<keyword evidence="2" id="KW-0472">Membrane</keyword>
<protein>
    <submittedName>
        <fullName evidence="4">GGDEF domain-containing protein</fullName>
    </submittedName>
</protein>
<organism evidence="4 5">
    <name type="scientific">Deinococcus ficus</name>
    <dbReference type="NCBI Taxonomy" id="317577"/>
    <lineage>
        <taxon>Bacteria</taxon>
        <taxon>Thermotogati</taxon>
        <taxon>Deinococcota</taxon>
        <taxon>Deinococci</taxon>
        <taxon>Deinococcales</taxon>
        <taxon>Deinococcaceae</taxon>
        <taxon>Deinococcus</taxon>
    </lineage>
</organism>
<dbReference type="KEGG" id="dfc:DFI_13490"/>
<dbReference type="PANTHER" id="PTHR45138:SF9">
    <property type="entry name" value="DIGUANYLATE CYCLASE DGCM-RELATED"/>
    <property type="match status" value="1"/>
</dbReference>
<dbReference type="AlphaFoldDB" id="A0A221SYY7"/>
<proteinExistence type="predicted"/>
<keyword evidence="2" id="KW-1133">Transmembrane helix</keyword>
<dbReference type="SMART" id="SM00267">
    <property type="entry name" value="GGDEF"/>
    <property type="match status" value="1"/>
</dbReference>
<feature type="transmembrane region" description="Helical" evidence="2">
    <location>
        <begin position="99"/>
        <end position="117"/>
    </location>
</feature>
<dbReference type="PROSITE" id="PS50887">
    <property type="entry name" value="GGDEF"/>
    <property type="match status" value="1"/>
</dbReference>
<dbReference type="InterPro" id="IPR029787">
    <property type="entry name" value="Nucleotide_cyclase"/>
</dbReference>
<feature type="transmembrane region" description="Helical" evidence="2">
    <location>
        <begin position="69"/>
        <end position="87"/>
    </location>
</feature>
<dbReference type="GO" id="GO:0052621">
    <property type="term" value="F:diguanylate cyclase activity"/>
    <property type="evidence" value="ECO:0007669"/>
    <property type="project" value="TreeGrafter"/>
</dbReference>
<accession>A0A221SYY7</accession>
<sequence>MSPGRPGAPSPVRGRRRALPLLAGPDLTRVWARRLRRVYLAAAVPGIVGSLMGVLAQADAPEDLRRPDLLLLLALALTLTVCTALVALRRLETVRALQVTYAVSAGYFLLVVGQKLTMTVGAQQQLSAATFWFPVLFITAFVAWDVRPALRISAVMYALTLLLTGLSLLGQPTPDRAPLAVSALQFLLAQGVTIALLTSLAHMKEHLTEVRTLAYMDVLTGLPNRRYVEEHWTHVRRGVRTVVLFDVDHFKQVNDRHGHAAGDEVLRELAQLVRRITPRTTLLARWGGEEFLLLIPRQRAAEAQRSVEVLRAAIAAHHFTVGHVTASFGVADGTDRHALSDCVHRADQAMYRAKEAGRNRVELTPGPPPARVSGEAHP</sequence>
<feature type="domain" description="GGDEF" evidence="3">
    <location>
        <begin position="238"/>
        <end position="366"/>
    </location>
</feature>
<dbReference type="CDD" id="cd01949">
    <property type="entry name" value="GGDEF"/>
    <property type="match status" value="1"/>
</dbReference>
<feature type="transmembrane region" description="Helical" evidence="2">
    <location>
        <begin position="179"/>
        <end position="201"/>
    </location>
</feature>
<dbReference type="Proteomes" id="UP000259030">
    <property type="component" value="Chromosome"/>
</dbReference>
<evidence type="ECO:0000256" key="1">
    <source>
        <dbReference type="SAM" id="MobiDB-lite"/>
    </source>
</evidence>
<keyword evidence="5" id="KW-1185">Reference proteome</keyword>
<feature type="region of interest" description="Disordered" evidence="1">
    <location>
        <begin position="356"/>
        <end position="378"/>
    </location>
</feature>
<evidence type="ECO:0000256" key="2">
    <source>
        <dbReference type="SAM" id="Phobius"/>
    </source>
</evidence>
<dbReference type="SUPFAM" id="SSF55073">
    <property type="entry name" value="Nucleotide cyclase"/>
    <property type="match status" value="1"/>
</dbReference>
<dbReference type="EMBL" id="CP021081">
    <property type="protein sequence ID" value="ASN81867.1"/>
    <property type="molecule type" value="Genomic_DNA"/>
</dbReference>
<dbReference type="FunFam" id="3.30.70.270:FF:000001">
    <property type="entry name" value="Diguanylate cyclase domain protein"/>
    <property type="match status" value="1"/>
</dbReference>
<evidence type="ECO:0000313" key="5">
    <source>
        <dbReference type="Proteomes" id="UP000259030"/>
    </source>
</evidence>
<dbReference type="PANTHER" id="PTHR45138">
    <property type="entry name" value="REGULATORY COMPONENTS OF SENSORY TRANSDUCTION SYSTEM"/>
    <property type="match status" value="1"/>
</dbReference>
<dbReference type="NCBIfam" id="TIGR00254">
    <property type="entry name" value="GGDEF"/>
    <property type="match status" value="1"/>
</dbReference>
<feature type="transmembrane region" description="Helical" evidence="2">
    <location>
        <begin position="38"/>
        <end position="57"/>
    </location>
</feature>
<reference evidence="4 5" key="1">
    <citation type="submission" date="2017-05" db="EMBL/GenBank/DDBJ databases">
        <title>The complete genome sequence of Deinococcus ficus isolated from the rhizosphere of the Ficus religiosa L. in Taiwan.</title>
        <authorList>
            <person name="Wu K.-M."/>
            <person name="Liao T.-L."/>
            <person name="Liu Y.-M."/>
            <person name="Young C.-C."/>
            <person name="Tsai S.-F."/>
        </authorList>
    </citation>
    <scope>NUCLEOTIDE SEQUENCE [LARGE SCALE GENOMIC DNA]</scope>
    <source>
        <strain evidence="4 5">CC-FR2-10</strain>
    </source>
</reference>
<dbReference type="Gene3D" id="3.30.70.270">
    <property type="match status" value="1"/>
</dbReference>
<gene>
    <name evidence="4" type="ORF">DFI_13490</name>
</gene>
<dbReference type="STRING" id="317577.GCA_000419625_01225"/>
<keyword evidence="2" id="KW-0812">Transmembrane</keyword>
<dbReference type="InterPro" id="IPR043128">
    <property type="entry name" value="Rev_trsase/Diguanyl_cyclase"/>
</dbReference>
<dbReference type="InterPro" id="IPR000160">
    <property type="entry name" value="GGDEF_dom"/>
</dbReference>
<feature type="transmembrane region" description="Helical" evidence="2">
    <location>
        <begin position="129"/>
        <end position="147"/>
    </location>
</feature>
<evidence type="ECO:0000313" key="4">
    <source>
        <dbReference type="EMBL" id="ASN81867.1"/>
    </source>
</evidence>
<name>A0A221SYY7_9DEIO</name>
<dbReference type="Pfam" id="PF00990">
    <property type="entry name" value="GGDEF"/>
    <property type="match status" value="1"/>
</dbReference>
<evidence type="ECO:0000259" key="3">
    <source>
        <dbReference type="PROSITE" id="PS50887"/>
    </source>
</evidence>
<feature type="transmembrane region" description="Helical" evidence="2">
    <location>
        <begin position="154"/>
        <end position="173"/>
    </location>
</feature>
<dbReference type="RefSeq" id="WP_051308297.1">
    <property type="nucleotide sequence ID" value="NZ_CP021081.1"/>
</dbReference>
<dbReference type="InterPro" id="IPR050469">
    <property type="entry name" value="Diguanylate_Cyclase"/>
</dbReference>